<dbReference type="AlphaFoldDB" id="A0A0C2V7Y5"/>
<dbReference type="Gene3D" id="3.90.550.10">
    <property type="entry name" value="Spore Coat Polysaccharide Biosynthesis Protein SpsA, Chain A"/>
    <property type="match status" value="1"/>
</dbReference>
<proteinExistence type="predicted"/>
<dbReference type="GO" id="GO:0016301">
    <property type="term" value="F:kinase activity"/>
    <property type="evidence" value="ECO:0007669"/>
    <property type="project" value="UniProtKB-KW"/>
</dbReference>
<dbReference type="SUPFAM" id="SSF53448">
    <property type="entry name" value="Nucleotide-diphospho-sugar transferases"/>
    <property type="match status" value="1"/>
</dbReference>
<sequence>MGTAKMLLPFKEKSIFRHVIDQGLHSQLYGITAVVNADIPELIKEASAVGAIHTILNDRASNEMSQSMKKGLQSVPKDADAAMFLLGDQPLVTSNDINIVIRDYYSQKPRPLIVQASYENQKGHPVLFSRCLFPPLLRVTGDEGGRSVIHKYQQQVYYATMQKKMAPDIDTKADYQALLREEI</sequence>
<dbReference type="EMBL" id="JXRP01000018">
    <property type="protein sequence ID" value="KIL45067.1"/>
    <property type="molecule type" value="Genomic_DNA"/>
</dbReference>
<dbReference type="STRING" id="889306.KP78_26110"/>
<accession>A0A0C2V7Y5</accession>
<reference evidence="2 3" key="1">
    <citation type="submission" date="2015-01" db="EMBL/GenBank/DDBJ databases">
        <title>Genome sequencing of Jeotgalibacillus soli.</title>
        <authorList>
            <person name="Goh K.M."/>
            <person name="Chan K.-G."/>
            <person name="Yaakop A.S."/>
            <person name="Ee R."/>
            <person name="Gan H.M."/>
            <person name="Chan C.S."/>
        </authorList>
    </citation>
    <scope>NUCLEOTIDE SEQUENCE [LARGE SCALE GENOMIC DNA]</scope>
    <source>
        <strain evidence="2 3">P9</strain>
    </source>
</reference>
<dbReference type="InterPro" id="IPR025877">
    <property type="entry name" value="MobA-like_NTP_Trfase"/>
</dbReference>
<evidence type="ECO:0000313" key="3">
    <source>
        <dbReference type="Proteomes" id="UP000031938"/>
    </source>
</evidence>
<dbReference type="RefSeq" id="WP_052474787.1">
    <property type="nucleotide sequence ID" value="NZ_JXRP01000018.1"/>
</dbReference>
<gene>
    <name evidence="2" type="ORF">KP78_26110</name>
</gene>
<dbReference type="GO" id="GO:0016779">
    <property type="term" value="F:nucleotidyltransferase activity"/>
    <property type="evidence" value="ECO:0007669"/>
    <property type="project" value="UniProtKB-ARBA"/>
</dbReference>
<evidence type="ECO:0000259" key="1">
    <source>
        <dbReference type="Pfam" id="PF12804"/>
    </source>
</evidence>
<dbReference type="PATRIC" id="fig|889306.3.peg.2624"/>
<feature type="domain" description="MobA-like NTP transferase" evidence="1">
    <location>
        <begin position="1"/>
        <end position="153"/>
    </location>
</feature>
<dbReference type="InterPro" id="IPR029044">
    <property type="entry name" value="Nucleotide-diphossugar_trans"/>
</dbReference>
<protein>
    <submittedName>
        <fullName evidence="2">4-diphosphocytidyl-,-methyl-D-erythritol kinase</fullName>
    </submittedName>
</protein>
<evidence type="ECO:0000313" key="2">
    <source>
        <dbReference type="EMBL" id="KIL45067.1"/>
    </source>
</evidence>
<dbReference type="Proteomes" id="UP000031938">
    <property type="component" value="Unassembled WGS sequence"/>
</dbReference>
<keyword evidence="3" id="KW-1185">Reference proteome</keyword>
<comment type="caution">
    <text evidence="2">The sequence shown here is derived from an EMBL/GenBank/DDBJ whole genome shotgun (WGS) entry which is preliminary data.</text>
</comment>
<organism evidence="2 3">
    <name type="scientific">Jeotgalibacillus soli</name>
    <dbReference type="NCBI Taxonomy" id="889306"/>
    <lineage>
        <taxon>Bacteria</taxon>
        <taxon>Bacillati</taxon>
        <taxon>Bacillota</taxon>
        <taxon>Bacilli</taxon>
        <taxon>Bacillales</taxon>
        <taxon>Caryophanaceae</taxon>
        <taxon>Jeotgalibacillus</taxon>
    </lineage>
</organism>
<keyword evidence="2" id="KW-0418">Kinase</keyword>
<name>A0A0C2V7Y5_9BACL</name>
<dbReference type="PANTHER" id="PTHR43777:SF1">
    <property type="entry name" value="MOLYBDENUM COFACTOR CYTIDYLYLTRANSFERASE"/>
    <property type="match status" value="1"/>
</dbReference>
<keyword evidence="2" id="KW-0808">Transferase</keyword>
<dbReference type="CDD" id="cd04182">
    <property type="entry name" value="GT_2_like_f"/>
    <property type="match status" value="1"/>
</dbReference>
<dbReference type="PANTHER" id="PTHR43777">
    <property type="entry name" value="MOLYBDENUM COFACTOR CYTIDYLYLTRANSFERASE"/>
    <property type="match status" value="1"/>
</dbReference>
<dbReference type="Pfam" id="PF12804">
    <property type="entry name" value="NTP_transf_3"/>
    <property type="match status" value="1"/>
</dbReference>